<dbReference type="EMBL" id="CP027541">
    <property type="protein sequence ID" value="AWT55450.1"/>
    <property type="molecule type" value="Genomic_DNA"/>
</dbReference>
<sequence length="83" mass="8730">MHALLDAGVDPNIRERIYGNTPLSQAVLEIVEPGAPVIVKMIDHGADPTIANDYGQTPLSSAHSIGRSCVPLLEAAAANNKQD</sequence>
<protein>
    <submittedName>
        <fullName evidence="1">Ankyrin repeats (3 copies)</fullName>
    </submittedName>
</protein>
<dbReference type="InterPro" id="IPR002110">
    <property type="entry name" value="Ankyrin_rpt"/>
</dbReference>
<dbReference type="AlphaFoldDB" id="A0A2U9PUG6"/>
<dbReference type="GeneID" id="93459295"/>
<proteinExistence type="predicted"/>
<reference evidence="1 2" key="1">
    <citation type="journal article" date="2013" name="Genome Announc.">
        <title>Draft genome sequence of MKD8, a conjugal recipient Mycobacterium smegmatis strain.</title>
        <authorList>
            <person name="Gray T.A."/>
            <person name="Palumbo M.J."/>
            <person name="Derbyshire K.M."/>
        </authorList>
    </citation>
    <scope>NUCLEOTIDE SEQUENCE [LARGE SCALE GENOMIC DNA]</scope>
    <source>
        <strain evidence="1 2">MKD8</strain>
    </source>
</reference>
<dbReference type="Proteomes" id="UP000011200">
    <property type="component" value="Chromosome"/>
</dbReference>
<evidence type="ECO:0000313" key="1">
    <source>
        <dbReference type="EMBL" id="AWT55450.1"/>
    </source>
</evidence>
<reference evidence="2" key="2">
    <citation type="submission" date="2018-03" db="EMBL/GenBank/DDBJ databases">
        <authorList>
            <person name="Derbyshire K."/>
            <person name="Gray T.A."/>
            <person name="Champion M."/>
        </authorList>
    </citation>
    <scope>NUCLEOTIDE SEQUENCE [LARGE SCALE GENOMIC DNA]</scope>
    <source>
        <strain evidence="2">MKD8</strain>
    </source>
</reference>
<dbReference type="InterPro" id="IPR036770">
    <property type="entry name" value="Ankyrin_rpt-contain_sf"/>
</dbReference>
<name>A0A2U9PUG6_MYCSE</name>
<evidence type="ECO:0000313" key="2">
    <source>
        <dbReference type="Proteomes" id="UP000011200"/>
    </source>
</evidence>
<organism evidence="1 2">
    <name type="scientific">Mycolicibacterium smegmatis (strain MKD8)</name>
    <name type="common">Mycobacterium smegmatis</name>
    <dbReference type="NCBI Taxonomy" id="1214915"/>
    <lineage>
        <taxon>Bacteria</taxon>
        <taxon>Bacillati</taxon>
        <taxon>Actinomycetota</taxon>
        <taxon>Actinomycetes</taxon>
        <taxon>Mycobacteriales</taxon>
        <taxon>Mycobacteriaceae</taxon>
        <taxon>Mycolicibacterium</taxon>
    </lineage>
</organism>
<dbReference type="SUPFAM" id="SSF48403">
    <property type="entry name" value="Ankyrin repeat"/>
    <property type="match status" value="1"/>
</dbReference>
<dbReference type="RefSeq" id="WP_130872760.1">
    <property type="nucleotide sequence ID" value="NZ_CP027541.1"/>
</dbReference>
<gene>
    <name evidence="1" type="ORF">D806_044880</name>
</gene>
<dbReference type="Gene3D" id="1.25.40.20">
    <property type="entry name" value="Ankyrin repeat-containing domain"/>
    <property type="match status" value="1"/>
</dbReference>
<dbReference type="Pfam" id="PF00023">
    <property type="entry name" value="Ank"/>
    <property type="match status" value="1"/>
</dbReference>
<accession>A0A2U9PUG6</accession>